<feature type="domain" description="Threonine/serine exporter-like N-terminal" evidence="8">
    <location>
        <begin position="268"/>
        <end position="516"/>
    </location>
</feature>
<dbReference type="InterPro" id="IPR010619">
    <property type="entry name" value="ThrE-like_N"/>
</dbReference>
<dbReference type="EMBL" id="KN847495">
    <property type="protein sequence ID" value="KIW16154.1"/>
    <property type="molecule type" value="Genomic_DNA"/>
</dbReference>
<dbReference type="RefSeq" id="XP_016236370.1">
    <property type="nucleotide sequence ID" value="XM_016380543.1"/>
</dbReference>
<feature type="transmembrane region" description="Helical" evidence="7">
    <location>
        <begin position="428"/>
        <end position="448"/>
    </location>
</feature>
<evidence type="ECO:0000256" key="3">
    <source>
        <dbReference type="ARBA" id="ARBA00022989"/>
    </source>
</evidence>
<evidence type="ECO:0000256" key="7">
    <source>
        <dbReference type="SAM" id="Phobius"/>
    </source>
</evidence>
<accession>A0A0D2BXY5</accession>
<feature type="domain" description="Threonine/Serine exporter ThrE" evidence="9">
    <location>
        <begin position="548"/>
        <end position="682"/>
    </location>
</feature>
<keyword evidence="4 7" id="KW-0472">Membrane</keyword>
<evidence type="ECO:0008006" key="12">
    <source>
        <dbReference type="Google" id="ProtNLM"/>
    </source>
</evidence>
<dbReference type="GO" id="GO:0016020">
    <property type="term" value="C:membrane"/>
    <property type="evidence" value="ECO:0007669"/>
    <property type="project" value="UniProtKB-SubCell"/>
</dbReference>
<gene>
    <name evidence="10" type="ORF">PV08_06205</name>
</gene>
<sequence>MQSLPKSDDIHRHLAPSPLAQGPSHFDQPEAIRGPDGVGPQIRRSIRAFEPSLQAPDTLASTLRYGSPERNGVSRPIQQSRLMDASDELIHPDRDVEDYPEKPNPSTPPTMANFERQYPQRYHQRGFWKYLSDYWHDLRSDFGAPDKSLERTNSIGDTGIDLQVLRRLQRHNKISNLIGSSLQLSTPAFGHDVSTPHSPSGSESGFEVPAAGTTSSSSWRRRDHSVDSGDVSRTLHRLKDKISHSKDTNRAAKDTQIKSDLAVRRSVVLLLTYCFMLYGAPSHRIEDYVLHLFEVLGLDGRVNYIVGCTEICFINAPHHSDPTIRYSYTTLVKAQGLDVGSLDRAFRTYKDVIHGEVALEDAEKGLVELIDAPSFYKPWFLVPLYGVASALVCVWAFKGYWTDMSASFVLGCIVGLLQIVVTSRNPLYTNVLEVTAAVITSFGARAVASIGGSDQKYFCFAAIAESSIATLLPGYIVLCGALELQSKSVTAGSTRLFYAVIYSLFLGYGINVGSQLWAVIYPNAPTSAVCPRMVDPHWKIVLVPTYLMVQAILIRSRPAQIPLQVLFGSAAYTVDYFVSQRATAQIADTASSFTLGVLGHLYSRSRHGFAFASIVAGIMVLVPGGIAAQGGLISGITVPLFSNETVNAQQIYADNQYQSFSVGAQMIQVAVGLSVGLLISALVIYPFGRNNKALFSF</sequence>
<feature type="transmembrane region" description="Helical" evidence="7">
    <location>
        <begin position="379"/>
        <end position="398"/>
    </location>
</feature>
<comment type="subcellular location">
    <subcellularLocation>
        <location evidence="1">Membrane</location>
        <topology evidence="1">Multi-pass membrane protein</topology>
    </subcellularLocation>
</comment>
<evidence type="ECO:0000259" key="8">
    <source>
        <dbReference type="Pfam" id="PF06738"/>
    </source>
</evidence>
<dbReference type="AlphaFoldDB" id="A0A0D2BXY5"/>
<proteinExistence type="inferred from homology"/>
<evidence type="ECO:0000256" key="5">
    <source>
        <dbReference type="ARBA" id="ARBA00034125"/>
    </source>
</evidence>
<feature type="transmembrane region" description="Helical" evidence="7">
    <location>
        <begin position="460"/>
        <end position="484"/>
    </location>
</feature>
<evidence type="ECO:0000256" key="6">
    <source>
        <dbReference type="SAM" id="MobiDB-lite"/>
    </source>
</evidence>
<organism evidence="10 11">
    <name type="scientific">Exophiala spinifera</name>
    <dbReference type="NCBI Taxonomy" id="91928"/>
    <lineage>
        <taxon>Eukaryota</taxon>
        <taxon>Fungi</taxon>
        <taxon>Dikarya</taxon>
        <taxon>Ascomycota</taxon>
        <taxon>Pezizomycotina</taxon>
        <taxon>Eurotiomycetes</taxon>
        <taxon>Chaetothyriomycetidae</taxon>
        <taxon>Chaetothyriales</taxon>
        <taxon>Herpotrichiellaceae</taxon>
        <taxon>Exophiala</taxon>
    </lineage>
</organism>
<evidence type="ECO:0000256" key="1">
    <source>
        <dbReference type="ARBA" id="ARBA00004141"/>
    </source>
</evidence>
<dbReference type="Proteomes" id="UP000053328">
    <property type="component" value="Unassembled WGS sequence"/>
</dbReference>
<name>A0A0D2BXY5_9EURO</name>
<evidence type="ECO:0000313" key="10">
    <source>
        <dbReference type="EMBL" id="KIW16154.1"/>
    </source>
</evidence>
<dbReference type="InterPro" id="IPR024528">
    <property type="entry name" value="ThrE_2"/>
</dbReference>
<dbReference type="PANTHER" id="PTHR31082">
    <property type="entry name" value="PHEROMONE-REGULATED MEMBRANE PROTEIN 10"/>
    <property type="match status" value="1"/>
</dbReference>
<evidence type="ECO:0000313" key="11">
    <source>
        <dbReference type="Proteomes" id="UP000053328"/>
    </source>
</evidence>
<evidence type="ECO:0000259" key="9">
    <source>
        <dbReference type="Pfam" id="PF12821"/>
    </source>
</evidence>
<feature type="compositionally biased region" description="Basic and acidic residues" evidence="6">
    <location>
        <begin position="1"/>
        <end position="12"/>
    </location>
</feature>
<feature type="transmembrane region" description="Helical" evidence="7">
    <location>
        <begin position="496"/>
        <end position="517"/>
    </location>
</feature>
<feature type="region of interest" description="Disordered" evidence="6">
    <location>
        <begin position="189"/>
        <end position="231"/>
    </location>
</feature>
<keyword evidence="11" id="KW-1185">Reference proteome</keyword>
<dbReference type="InterPro" id="IPR051361">
    <property type="entry name" value="ThrE/Ser_Exporter"/>
</dbReference>
<feature type="region of interest" description="Disordered" evidence="6">
    <location>
        <begin position="94"/>
        <end position="113"/>
    </location>
</feature>
<keyword evidence="2 7" id="KW-0812">Transmembrane</keyword>
<reference evidence="10 11" key="1">
    <citation type="submission" date="2015-01" db="EMBL/GenBank/DDBJ databases">
        <title>The Genome Sequence of Exophiala spinifera CBS89968.</title>
        <authorList>
            <consortium name="The Broad Institute Genomics Platform"/>
            <person name="Cuomo C."/>
            <person name="de Hoog S."/>
            <person name="Gorbushina A."/>
            <person name="Stielow B."/>
            <person name="Teixiera M."/>
            <person name="Abouelleil A."/>
            <person name="Chapman S.B."/>
            <person name="Priest M."/>
            <person name="Young S.K."/>
            <person name="Wortman J."/>
            <person name="Nusbaum C."/>
            <person name="Birren B."/>
        </authorList>
    </citation>
    <scope>NUCLEOTIDE SEQUENCE [LARGE SCALE GENOMIC DNA]</scope>
    <source>
        <strain evidence="10 11">CBS 89968</strain>
    </source>
</reference>
<dbReference type="VEuPathDB" id="FungiDB:PV08_06205"/>
<feature type="region of interest" description="Disordered" evidence="6">
    <location>
        <begin position="1"/>
        <end position="82"/>
    </location>
</feature>
<keyword evidence="3 7" id="KW-1133">Transmembrane helix</keyword>
<evidence type="ECO:0000256" key="4">
    <source>
        <dbReference type="ARBA" id="ARBA00023136"/>
    </source>
</evidence>
<dbReference type="OrthoDB" id="413008at2759"/>
<dbReference type="GO" id="GO:0022857">
    <property type="term" value="F:transmembrane transporter activity"/>
    <property type="evidence" value="ECO:0007669"/>
    <property type="project" value="InterPro"/>
</dbReference>
<evidence type="ECO:0000256" key="2">
    <source>
        <dbReference type="ARBA" id="ARBA00022692"/>
    </source>
</evidence>
<dbReference type="Pfam" id="PF12821">
    <property type="entry name" value="ThrE_2"/>
    <property type="match status" value="1"/>
</dbReference>
<dbReference type="HOGENOM" id="CLU_404399_0_0_1"/>
<comment type="similarity">
    <text evidence="5">Belongs to the ThrE exporter (TC 2.A.79) family.</text>
</comment>
<protein>
    <recommendedName>
        <fullName evidence="12">Threonine/serine exporter-like N-terminal domain-containing protein</fullName>
    </recommendedName>
</protein>
<dbReference type="Pfam" id="PF06738">
    <property type="entry name" value="ThrE"/>
    <property type="match status" value="1"/>
</dbReference>
<feature type="transmembrane region" description="Helical" evidence="7">
    <location>
        <begin position="609"/>
        <end position="633"/>
    </location>
</feature>
<feature type="transmembrane region" description="Helical" evidence="7">
    <location>
        <begin position="666"/>
        <end position="687"/>
    </location>
</feature>
<dbReference type="GeneID" id="27333288"/>
<dbReference type="PANTHER" id="PTHR31082:SF4">
    <property type="entry name" value="PHEROMONE-REGULATED MEMBRANE PROTEIN 10"/>
    <property type="match status" value="1"/>
</dbReference>
<feature type="transmembrane region" description="Helical" evidence="7">
    <location>
        <begin position="404"/>
        <end position="421"/>
    </location>
</feature>